<dbReference type="PANTHER" id="PTHR43685">
    <property type="entry name" value="GLYCOSYLTRANSFERASE"/>
    <property type="match status" value="1"/>
</dbReference>
<evidence type="ECO:0000313" key="3">
    <source>
        <dbReference type="Proteomes" id="UP000231293"/>
    </source>
</evidence>
<gene>
    <name evidence="2" type="ORF">BGI32_11135</name>
</gene>
<dbReference type="RefSeq" id="WP_100114160.1">
    <property type="nucleotide sequence ID" value="NZ_MDVB01000113.1"/>
</dbReference>
<dbReference type="Gene3D" id="3.90.550.10">
    <property type="entry name" value="Spore Coat Polysaccharide Biosynthesis Protein SpsA, Chain A"/>
    <property type="match status" value="1"/>
</dbReference>
<reference evidence="2 3" key="1">
    <citation type="journal article" date="2017" name="MBio">
        <title>Type VI secretion-mediated competition in the bee gut microbiome.</title>
        <authorList>
            <person name="Steele M.I."/>
            <person name="Kwong W.K."/>
            <person name="Powell J.E."/>
            <person name="Whiteley M."/>
            <person name="Moran N.A."/>
        </authorList>
    </citation>
    <scope>NUCLEOTIDE SEQUENCE [LARGE SCALE GENOMIC DNA]</scope>
    <source>
        <strain evidence="2 3">App2-2</strain>
    </source>
</reference>
<dbReference type="SUPFAM" id="SSF53448">
    <property type="entry name" value="Nucleotide-diphospho-sugar transferases"/>
    <property type="match status" value="1"/>
</dbReference>
<dbReference type="AlphaFoldDB" id="A0A2N9WRI2"/>
<evidence type="ECO:0000259" key="1">
    <source>
        <dbReference type="Pfam" id="PF00535"/>
    </source>
</evidence>
<sequence length="270" mass="30006">MDCIDVIIPCYNAESTLTRAIKSVLVQPELGCLWLVDDASTDNTASLIQQWQQRYPQQIRAEFLTTNRGPALARNWAALLSASSHIAFLDADDAYQPHALQAASAVFRFRPQAGLLRLPVTGHNIPEYYRQHAQFALVWRTFEMITATNTVFNRAYFLACGGFPADSLFRRLGGEDGALGLATVESCMVATLFDEAGMADIGVDFYGHDSMHVRKLLDAMLFGQNRSDCDDAALQQANAVTQTIVQRLQNLRQILDYPNPGKQALQLFTD</sequence>
<accession>A0A2N9WRI2</accession>
<feature type="domain" description="Glycosyltransferase 2-like" evidence="1">
    <location>
        <begin position="6"/>
        <end position="145"/>
    </location>
</feature>
<dbReference type="EMBL" id="MDVB01000113">
    <property type="protein sequence ID" value="PIT12728.1"/>
    <property type="molecule type" value="Genomic_DNA"/>
</dbReference>
<comment type="caution">
    <text evidence="2">The sequence shown here is derived from an EMBL/GenBank/DDBJ whole genome shotgun (WGS) entry which is preliminary data.</text>
</comment>
<name>A0A2N9WRI2_9NEIS</name>
<dbReference type="CDD" id="cd00761">
    <property type="entry name" value="Glyco_tranf_GTA_type"/>
    <property type="match status" value="1"/>
</dbReference>
<dbReference type="PANTHER" id="PTHR43685:SF2">
    <property type="entry name" value="GLYCOSYLTRANSFERASE 2-LIKE DOMAIN-CONTAINING PROTEIN"/>
    <property type="match status" value="1"/>
</dbReference>
<dbReference type="InterPro" id="IPR050834">
    <property type="entry name" value="Glycosyltransf_2"/>
</dbReference>
<protein>
    <recommendedName>
        <fullName evidence="1">Glycosyltransferase 2-like domain-containing protein</fullName>
    </recommendedName>
</protein>
<dbReference type="InterPro" id="IPR001173">
    <property type="entry name" value="Glyco_trans_2-like"/>
</dbReference>
<proteinExistence type="predicted"/>
<dbReference type="Pfam" id="PF00535">
    <property type="entry name" value="Glycos_transf_2"/>
    <property type="match status" value="1"/>
</dbReference>
<organism evidence="2 3">
    <name type="scientific">Snodgrassella alvi</name>
    <dbReference type="NCBI Taxonomy" id="1196083"/>
    <lineage>
        <taxon>Bacteria</taxon>
        <taxon>Pseudomonadati</taxon>
        <taxon>Pseudomonadota</taxon>
        <taxon>Betaproteobacteria</taxon>
        <taxon>Neisseriales</taxon>
        <taxon>Neisseriaceae</taxon>
        <taxon>Snodgrassella</taxon>
    </lineage>
</organism>
<dbReference type="InterPro" id="IPR029044">
    <property type="entry name" value="Nucleotide-diphossugar_trans"/>
</dbReference>
<dbReference type="Proteomes" id="UP000231293">
    <property type="component" value="Unassembled WGS sequence"/>
</dbReference>
<evidence type="ECO:0000313" key="2">
    <source>
        <dbReference type="EMBL" id="PIT12728.1"/>
    </source>
</evidence>